<dbReference type="PANTHER" id="PTHR34934:SF1">
    <property type="entry name" value="FLAVIN-DEPENDENT THYMIDYLATE SYNTHASE"/>
    <property type="match status" value="1"/>
</dbReference>
<evidence type="ECO:0000313" key="1">
    <source>
        <dbReference type="EMBL" id="KKK78251.1"/>
    </source>
</evidence>
<dbReference type="CDD" id="cd20175">
    <property type="entry name" value="ThyX"/>
    <property type="match status" value="1"/>
</dbReference>
<organism evidence="1">
    <name type="scientific">marine sediment metagenome</name>
    <dbReference type="NCBI Taxonomy" id="412755"/>
    <lineage>
        <taxon>unclassified sequences</taxon>
        <taxon>metagenomes</taxon>
        <taxon>ecological metagenomes</taxon>
    </lineage>
</organism>
<gene>
    <name evidence="1" type="ORF">LCGC14_2845440</name>
</gene>
<proteinExistence type="predicted"/>
<dbReference type="InterPro" id="IPR003669">
    <property type="entry name" value="Thymidylate_synthase_ThyX"/>
</dbReference>
<accession>A0A0F9B103</accession>
<dbReference type="EMBL" id="LAZR01054576">
    <property type="protein sequence ID" value="KKK78251.1"/>
    <property type="molecule type" value="Genomic_DNA"/>
</dbReference>
<name>A0A0F9B103_9ZZZZ</name>
<evidence type="ECO:0008006" key="2">
    <source>
        <dbReference type="Google" id="ProtNLM"/>
    </source>
</evidence>
<dbReference type="PANTHER" id="PTHR34934">
    <property type="entry name" value="FLAVIN-DEPENDENT THYMIDYLATE SYNTHASE"/>
    <property type="match status" value="1"/>
</dbReference>
<dbReference type="SUPFAM" id="SSF69796">
    <property type="entry name" value="Thymidylate synthase-complementing protein Thy1"/>
    <property type="match status" value="1"/>
</dbReference>
<protein>
    <recommendedName>
        <fullName evidence="2">Thymidylate synthase (FAD)</fullName>
    </recommendedName>
</protein>
<dbReference type="Pfam" id="PF02511">
    <property type="entry name" value="Thy1"/>
    <property type="match status" value="1"/>
</dbReference>
<dbReference type="Gene3D" id="3.30.1360.170">
    <property type="match status" value="1"/>
</dbReference>
<dbReference type="PROSITE" id="PS51331">
    <property type="entry name" value="THYX"/>
    <property type="match status" value="1"/>
</dbReference>
<dbReference type="GO" id="GO:0070402">
    <property type="term" value="F:NADPH binding"/>
    <property type="evidence" value="ECO:0007669"/>
    <property type="project" value="TreeGrafter"/>
</dbReference>
<sequence length="200" mass="23269">MQVIKPYHAIEIPIDEESTYAQLERAGRTAYKSEDRITTASGRKFLASIIQRGHESVLEHFNISIRFVCDRGVTHEIVRHRLCAYTQESTRYCNYARKGMVFILPPWGFSDSDLDFLESVEKKYNRKIVEGQSPQQARAFLPNCLKTEIVCTANIREWRHIMRLRTASSAHPQMQELMKPLLRELRTRLPVLFNDVGTLE</sequence>
<dbReference type="InterPro" id="IPR036098">
    <property type="entry name" value="Thymidylate_synthase_ThyX_sf"/>
</dbReference>
<dbReference type="GO" id="GO:0004799">
    <property type="term" value="F:thymidylate synthase activity"/>
    <property type="evidence" value="ECO:0007669"/>
    <property type="project" value="TreeGrafter"/>
</dbReference>
<comment type="caution">
    <text evidence="1">The sequence shown here is derived from an EMBL/GenBank/DDBJ whole genome shotgun (WGS) entry which is preliminary data.</text>
</comment>
<dbReference type="GO" id="GO:0050660">
    <property type="term" value="F:flavin adenine dinucleotide binding"/>
    <property type="evidence" value="ECO:0007669"/>
    <property type="project" value="InterPro"/>
</dbReference>
<dbReference type="GO" id="GO:0050797">
    <property type="term" value="F:thymidylate synthase (FAD) activity"/>
    <property type="evidence" value="ECO:0007669"/>
    <property type="project" value="InterPro"/>
</dbReference>
<dbReference type="GO" id="GO:0006231">
    <property type="term" value="P:dTMP biosynthetic process"/>
    <property type="evidence" value="ECO:0007669"/>
    <property type="project" value="InterPro"/>
</dbReference>
<dbReference type="AlphaFoldDB" id="A0A0F9B103"/>
<reference evidence="1" key="1">
    <citation type="journal article" date="2015" name="Nature">
        <title>Complex archaea that bridge the gap between prokaryotes and eukaryotes.</title>
        <authorList>
            <person name="Spang A."/>
            <person name="Saw J.H."/>
            <person name="Jorgensen S.L."/>
            <person name="Zaremba-Niedzwiedzka K."/>
            <person name="Martijn J."/>
            <person name="Lind A.E."/>
            <person name="van Eijk R."/>
            <person name="Schleper C."/>
            <person name="Guy L."/>
            <person name="Ettema T.J."/>
        </authorList>
    </citation>
    <scope>NUCLEOTIDE SEQUENCE</scope>
</reference>